<dbReference type="InterPro" id="IPR001300">
    <property type="entry name" value="Peptidase_C2_calpain_cat"/>
</dbReference>
<dbReference type="EMBL" id="JAUCMV010000005">
    <property type="protein sequence ID" value="KAK0400115.1"/>
    <property type="molecule type" value="Genomic_DNA"/>
</dbReference>
<feature type="region of interest" description="Disordered" evidence="18">
    <location>
        <begin position="542"/>
        <end position="563"/>
    </location>
</feature>
<evidence type="ECO:0000256" key="9">
    <source>
        <dbReference type="ARBA" id="ARBA00022826"/>
    </source>
</evidence>
<evidence type="ECO:0000256" key="3">
    <source>
        <dbReference type="ARBA" id="ARBA00022448"/>
    </source>
</evidence>
<dbReference type="PRINTS" id="PR01497">
    <property type="entry name" value="SHALCHANNEL"/>
</dbReference>
<evidence type="ECO:0000256" key="12">
    <source>
        <dbReference type="ARBA" id="ARBA00022989"/>
    </source>
</evidence>
<dbReference type="Pfam" id="PF11879">
    <property type="entry name" value="DUF3399"/>
    <property type="match status" value="1"/>
</dbReference>
<dbReference type="InterPro" id="IPR038765">
    <property type="entry name" value="Papain-like_cys_pep_sf"/>
</dbReference>
<keyword evidence="12 19" id="KW-1133">Transmembrane helix</keyword>
<keyword evidence="15" id="KW-0407">Ion channel</keyword>
<evidence type="ECO:0000256" key="8">
    <source>
        <dbReference type="ARBA" id="ARBA00022807"/>
    </source>
</evidence>
<keyword evidence="22" id="KW-1185">Reference proteome</keyword>
<dbReference type="FunFam" id="1.10.287.70:FF:000028">
    <property type="entry name" value="potassium voltage-gated channel subfamily D member 3"/>
    <property type="match status" value="1"/>
</dbReference>
<comment type="caution">
    <text evidence="21">The sequence shown here is derived from an EMBL/GenBank/DDBJ whole genome shotgun (WGS) entry which is preliminary data.</text>
</comment>
<feature type="active site" evidence="16 17">
    <location>
        <position position="1115"/>
    </location>
</feature>
<dbReference type="PROSITE" id="PS50203">
    <property type="entry name" value="CALPAIN_CAT"/>
    <property type="match status" value="1"/>
</dbReference>
<dbReference type="InterPro" id="IPR003975">
    <property type="entry name" value="K_chnl_volt-dep_Kv4"/>
</dbReference>
<keyword evidence="5 17" id="KW-0645">Protease</keyword>
<evidence type="ECO:0000256" key="5">
    <source>
        <dbReference type="ARBA" id="ARBA00022670"/>
    </source>
</evidence>
<dbReference type="InterPro" id="IPR011333">
    <property type="entry name" value="SKP1/BTB/POZ_sf"/>
</dbReference>
<feature type="active site" evidence="16 17">
    <location>
        <position position="1091"/>
    </location>
</feature>
<evidence type="ECO:0000256" key="4">
    <source>
        <dbReference type="ARBA" id="ARBA00022538"/>
    </source>
</evidence>
<dbReference type="Gene3D" id="2.60.120.380">
    <property type="match status" value="1"/>
</dbReference>
<dbReference type="InterPro" id="IPR022682">
    <property type="entry name" value="Calpain_domain_III"/>
</dbReference>
<dbReference type="SUPFAM" id="SSF54695">
    <property type="entry name" value="POZ domain"/>
    <property type="match status" value="1"/>
</dbReference>
<evidence type="ECO:0000256" key="16">
    <source>
        <dbReference type="PIRSR" id="PIRSR622684-1"/>
    </source>
</evidence>
<reference evidence="21" key="1">
    <citation type="submission" date="2023-06" db="EMBL/GenBank/DDBJ databases">
        <title>Genomic analysis of the entomopathogenic nematode Steinernema hermaphroditum.</title>
        <authorList>
            <person name="Schwarz E.M."/>
            <person name="Heppert J.K."/>
            <person name="Baniya A."/>
            <person name="Schwartz H.T."/>
            <person name="Tan C.-H."/>
            <person name="Antoshechkin I."/>
            <person name="Sternberg P.W."/>
            <person name="Goodrich-Blair H."/>
            <person name="Dillman A.R."/>
        </authorList>
    </citation>
    <scope>NUCLEOTIDE SEQUENCE</scope>
    <source>
        <strain evidence="21">PS9179</strain>
        <tissue evidence="21">Whole animal</tissue>
    </source>
</reference>
<protein>
    <recommendedName>
        <fullName evidence="20">Calpain catalytic domain-containing protein</fullName>
    </recommendedName>
</protein>
<dbReference type="GO" id="GO:0008076">
    <property type="term" value="C:voltage-gated potassium channel complex"/>
    <property type="evidence" value="ECO:0007669"/>
    <property type="project" value="InterPro"/>
</dbReference>
<dbReference type="CDD" id="cd00044">
    <property type="entry name" value="CysPc"/>
    <property type="match status" value="1"/>
</dbReference>
<dbReference type="GO" id="GO:0051260">
    <property type="term" value="P:protein homooligomerization"/>
    <property type="evidence" value="ECO:0007669"/>
    <property type="project" value="InterPro"/>
</dbReference>
<feature type="region of interest" description="Disordered" evidence="18">
    <location>
        <begin position="510"/>
        <end position="529"/>
    </location>
</feature>
<dbReference type="Pfam" id="PF11601">
    <property type="entry name" value="Shal-type"/>
    <property type="match status" value="1"/>
</dbReference>
<keyword evidence="10" id="KW-0851">Voltage-gated channel</keyword>
<feature type="compositionally biased region" description="Acidic residues" evidence="18">
    <location>
        <begin position="604"/>
        <end position="665"/>
    </location>
</feature>
<dbReference type="InterPro" id="IPR022683">
    <property type="entry name" value="Calpain_III"/>
</dbReference>
<name>A0AA39LK66_9BILA</name>
<feature type="transmembrane region" description="Helical" evidence="19">
    <location>
        <begin position="234"/>
        <end position="255"/>
    </location>
</feature>
<dbReference type="SMART" id="SM00225">
    <property type="entry name" value="BTB"/>
    <property type="match status" value="1"/>
</dbReference>
<dbReference type="InterPro" id="IPR027359">
    <property type="entry name" value="Volt_channel_dom_sf"/>
</dbReference>
<keyword evidence="9" id="KW-0631">Potassium channel</keyword>
<evidence type="ECO:0000256" key="7">
    <source>
        <dbReference type="ARBA" id="ARBA00022801"/>
    </source>
</evidence>
<dbReference type="Gene3D" id="1.10.287.70">
    <property type="match status" value="1"/>
</dbReference>
<gene>
    <name evidence="21" type="ORF">QR680_003363</name>
</gene>
<dbReference type="InterPro" id="IPR022684">
    <property type="entry name" value="Calpain_cysteine_protease"/>
</dbReference>
<dbReference type="GO" id="GO:0005250">
    <property type="term" value="F:A-type (transient outward) potassium channel activity"/>
    <property type="evidence" value="ECO:0007669"/>
    <property type="project" value="UniProtKB-ARBA"/>
</dbReference>
<dbReference type="InterPro" id="IPR033883">
    <property type="entry name" value="C2_III"/>
</dbReference>
<comment type="similarity">
    <text evidence="2">Belongs to the peptidase C2 family.</text>
</comment>
<feature type="compositionally biased region" description="Low complexity" evidence="18">
    <location>
        <begin position="691"/>
        <end position="700"/>
    </location>
</feature>
<dbReference type="GO" id="GO:0006508">
    <property type="term" value="P:proteolysis"/>
    <property type="evidence" value="ECO:0007669"/>
    <property type="project" value="UniProtKB-KW"/>
</dbReference>
<evidence type="ECO:0000256" key="14">
    <source>
        <dbReference type="ARBA" id="ARBA00023136"/>
    </source>
</evidence>
<dbReference type="SMART" id="SM00720">
    <property type="entry name" value="calpain_III"/>
    <property type="match status" value="1"/>
</dbReference>
<dbReference type="InterPro" id="IPR005821">
    <property type="entry name" value="Ion_trans_dom"/>
</dbReference>
<dbReference type="PRINTS" id="PR00169">
    <property type="entry name" value="KCHANNEL"/>
</dbReference>
<evidence type="ECO:0000256" key="18">
    <source>
        <dbReference type="SAM" id="MobiDB-lite"/>
    </source>
</evidence>
<dbReference type="Gene3D" id="3.90.70.10">
    <property type="entry name" value="Cysteine proteinases"/>
    <property type="match status" value="1"/>
</dbReference>
<dbReference type="FunFam" id="1.20.120.350:FF:000016">
    <property type="entry name" value="Potassium voltage-gated channel subfamily D member 3"/>
    <property type="match status" value="1"/>
</dbReference>
<evidence type="ECO:0000256" key="19">
    <source>
        <dbReference type="SAM" id="Phobius"/>
    </source>
</evidence>
<evidence type="ECO:0000256" key="2">
    <source>
        <dbReference type="ARBA" id="ARBA00007623"/>
    </source>
</evidence>
<dbReference type="Gene3D" id="3.30.710.10">
    <property type="entry name" value="Potassium Channel Kv1.1, Chain A"/>
    <property type="match status" value="1"/>
</dbReference>
<evidence type="ECO:0000259" key="20">
    <source>
        <dbReference type="PROSITE" id="PS50203"/>
    </source>
</evidence>
<comment type="subcellular location">
    <subcellularLocation>
        <location evidence="1">Membrane</location>
        <topology evidence="1">Multi-pass membrane protein</topology>
    </subcellularLocation>
</comment>
<evidence type="ECO:0000256" key="13">
    <source>
        <dbReference type="ARBA" id="ARBA00023065"/>
    </source>
</evidence>
<dbReference type="Pfam" id="PF02214">
    <property type="entry name" value="BTB_2"/>
    <property type="match status" value="1"/>
</dbReference>
<keyword evidence="3" id="KW-0813">Transport</keyword>
<dbReference type="Pfam" id="PF01067">
    <property type="entry name" value="Calpain_III"/>
    <property type="match status" value="1"/>
</dbReference>
<keyword evidence="14 19" id="KW-0472">Membrane</keyword>
<dbReference type="InterPro" id="IPR003131">
    <property type="entry name" value="T1-type_BTB"/>
</dbReference>
<organism evidence="21 22">
    <name type="scientific">Steinernema hermaphroditum</name>
    <dbReference type="NCBI Taxonomy" id="289476"/>
    <lineage>
        <taxon>Eukaryota</taxon>
        <taxon>Metazoa</taxon>
        <taxon>Ecdysozoa</taxon>
        <taxon>Nematoda</taxon>
        <taxon>Chromadorea</taxon>
        <taxon>Rhabditida</taxon>
        <taxon>Tylenchina</taxon>
        <taxon>Panagrolaimomorpha</taxon>
        <taxon>Strongyloidoidea</taxon>
        <taxon>Steinernematidae</taxon>
        <taxon>Steinernema</taxon>
    </lineage>
</organism>
<evidence type="ECO:0000256" key="17">
    <source>
        <dbReference type="PROSITE-ProRule" id="PRU00239"/>
    </source>
</evidence>
<evidence type="ECO:0000256" key="11">
    <source>
        <dbReference type="ARBA" id="ARBA00022958"/>
    </source>
</evidence>
<evidence type="ECO:0000256" key="1">
    <source>
        <dbReference type="ARBA" id="ARBA00004141"/>
    </source>
</evidence>
<dbReference type="Gene3D" id="1.20.120.350">
    <property type="entry name" value="Voltage-gated potassium channels. Chain C"/>
    <property type="match status" value="1"/>
</dbReference>
<dbReference type="InterPro" id="IPR000210">
    <property type="entry name" value="BTB/POZ_dom"/>
</dbReference>
<dbReference type="SUPFAM" id="SSF54001">
    <property type="entry name" value="Cysteine proteinases"/>
    <property type="match status" value="1"/>
</dbReference>
<keyword evidence="6 19" id="KW-0812">Transmembrane</keyword>
<evidence type="ECO:0000256" key="6">
    <source>
        <dbReference type="ARBA" id="ARBA00022692"/>
    </source>
</evidence>
<dbReference type="Pfam" id="PF00520">
    <property type="entry name" value="Ion_trans"/>
    <property type="match status" value="1"/>
</dbReference>
<dbReference type="SMART" id="SM00230">
    <property type="entry name" value="CysPc"/>
    <property type="match status" value="1"/>
</dbReference>
<evidence type="ECO:0000256" key="10">
    <source>
        <dbReference type="ARBA" id="ARBA00022882"/>
    </source>
</evidence>
<dbReference type="PROSITE" id="PS00139">
    <property type="entry name" value="THIOL_PROTEASE_CYS"/>
    <property type="match status" value="1"/>
</dbReference>
<feature type="transmembrane region" description="Helical" evidence="19">
    <location>
        <begin position="329"/>
        <end position="350"/>
    </location>
</feature>
<dbReference type="SUPFAM" id="SSF81324">
    <property type="entry name" value="Voltage-gated potassium channels"/>
    <property type="match status" value="1"/>
</dbReference>
<feature type="transmembrane region" description="Helical" evidence="19">
    <location>
        <begin position="262"/>
        <end position="284"/>
    </location>
</feature>
<dbReference type="CDD" id="cd00214">
    <property type="entry name" value="Calpain_III"/>
    <property type="match status" value="1"/>
</dbReference>
<dbReference type="Proteomes" id="UP001175271">
    <property type="component" value="Unassembled WGS sequence"/>
</dbReference>
<feature type="transmembrane region" description="Helical" evidence="19">
    <location>
        <begin position="390"/>
        <end position="411"/>
    </location>
</feature>
<sequence length="1351" mass="152707">MASVAAWLPFARAAAIGWVPISRQPMPKAPIAIQAKDLAVDHVSDEKLSINISGRRFETWRNTLEKYPETLLGSNEKEFFYDEDSGEYFFDRDPDIFRHILTFYRTGKLHYPKHECLVAYDEELSFFGIMPDLISDCCYEDYKDKKRENQERLMEERLESNEKTKEHLTLQQKMWAAFENPHTSSIALVFYYVTGFFIAVSVLCNIIETIPCKYIEEGSEVRSLSCGDLYERQFFVMDTACVIIFTIEYLLRLFAAPDRCKFLRSIMSVIDVVAILPYYVGLGLQDNKDVSGAFVTLRVFRVFRIFKFSRHSQGLRILGYTLKSCASELGFLVFSLAMAIIIFATIMYYAEKKTENTKFTSIPSAFWYTIVTMTTLGYGDMVPGTVMGKIVGGICSLSGVLVIALPVPVIVSNFSRIYHQNQRADKRKAQKKARLARIRIVKNASGQALFSKKKAHEARMQAFEQGLLSLDALKDEDIFEIQHHHLLQCLERATEREFVDNDGAGFECGGIRPTPTLSPADSDERLNRSGATSPFFTCCVTKPRGSKSNDSAPAPRNRFFSNDDIQLQTDNGVSALLKENHVQHLDSYPNHNHHHPSNQRVMSDEENYDEYGGNDDYNEEGGDDYYAEPEEEAYEEDPPEEQYYEEPEPEAEPEQEEDYEEGGEEGEVHPYNDYGEQESHRFGNYDENYGQESNEYNNDYSYNNSYNQDNDETYGQGYMARNYADDEQEHSGSGGGGFNMASMFGNALGELGGGNMEGLLGKIKDIAAGGGGISNIMASGGVEDMVGNLIGNAAHKFFGINPETGRIIGAIAGNVIFNMGGKNNSLGNIGKMVLENIITGKYKRKVAPFISPTPGVPSFGLDFYTERDRCIQNKTLFEDPEFPASDSSIYFSKRPNHSIEWMRPGEIVHDPQLIVSGQSRFDVVQGALGDCWLLAAVANLTLRDELFYRVVPPDQSFTENYAGIFHFQFWRYGKWVDVVIDDRLPTRNGQLIYMHSADHQEFWSALLEKAYAKLYGSYETLKGGATSEALEDFTGGLIEYYDLHEKNSMPKTQLLATMVRGFQMGSMFGCSIDADPNVTEARQSNGLVKGHAYSITALHTVHGPYGEVALLRIRNPWGNEQEWNGPWSDGSSEWYSLSEEQRHDMKVVFEHDGEFWMSFDDFIREFERMEVCNLGAEVMNEIYEMTGVAPDTSNTPSWESYALDGQWKSSFGTAGGCRNFIETFPNNPQFAMNLKPSQQTVDHDGMMTVIVAVLQKYRRELRNQGLDSLPIGIAIYEGDQYVSRKLDRHYIESHKTFAKTGTFINSREVSVRFRAPAGSQVVIPSTFEPNEDADFLIRVFANGNLQVTDLQ</sequence>
<dbReference type="InterPro" id="IPR000169">
    <property type="entry name" value="Pept_cys_AS"/>
</dbReference>
<dbReference type="PANTHER" id="PTHR10183:SF419">
    <property type="entry name" value="CALPAIN CLP-1"/>
    <property type="match status" value="1"/>
</dbReference>
<evidence type="ECO:0000313" key="22">
    <source>
        <dbReference type="Proteomes" id="UP001175271"/>
    </source>
</evidence>
<keyword evidence="8 17" id="KW-0788">Thiol protease</keyword>
<proteinExistence type="inferred from homology"/>
<dbReference type="InterPro" id="IPR003968">
    <property type="entry name" value="K_chnl_volt-dep_Kv"/>
</dbReference>
<dbReference type="PANTHER" id="PTHR10183">
    <property type="entry name" value="CALPAIN"/>
    <property type="match status" value="1"/>
</dbReference>
<evidence type="ECO:0000256" key="15">
    <source>
        <dbReference type="ARBA" id="ARBA00023303"/>
    </source>
</evidence>
<keyword evidence="11" id="KW-0630">Potassium</keyword>
<dbReference type="InterPro" id="IPR024587">
    <property type="entry name" value="K_chnl_volt-dep_Kv4_C"/>
</dbReference>
<dbReference type="PRINTS" id="PR01491">
    <property type="entry name" value="KVCHANNEL"/>
</dbReference>
<dbReference type="GO" id="GO:0004198">
    <property type="term" value="F:calcium-dependent cysteine-type endopeptidase activity"/>
    <property type="evidence" value="ECO:0007669"/>
    <property type="project" value="InterPro"/>
</dbReference>
<feature type="active site" evidence="16 17">
    <location>
        <position position="931"/>
    </location>
</feature>
<dbReference type="GO" id="GO:0005737">
    <property type="term" value="C:cytoplasm"/>
    <property type="evidence" value="ECO:0007669"/>
    <property type="project" value="TreeGrafter"/>
</dbReference>
<accession>A0AA39LK66</accession>
<evidence type="ECO:0000313" key="21">
    <source>
        <dbReference type="EMBL" id="KAK0400115.1"/>
    </source>
</evidence>
<dbReference type="InterPro" id="IPR036213">
    <property type="entry name" value="Calpain_III_sf"/>
</dbReference>
<dbReference type="FunFam" id="3.30.710.10:FF:000004">
    <property type="entry name" value="Potassium voltage-gated channel subfamily D member 3"/>
    <property type="match status" value="1"/>
</dbReference>
<feature type="domain" description="Calpain catalytic" evidence="20">
    <location>
        <begin position="876"/>
        <end position="1175"/>
    </location>
</feature>
<dbReference type="Pfam" id="PF00648">
    <property type="entry name" value="Peptidase_C2"/>
    <property type="match status" value="1"/>
</dbReference>
<dbReference type="InterPro" id="IPR021645">
    <property type="entry name" value="Shal-type_N"/>
</dbReference>
<dbReference type="SUPFAM" id="SSF49758">
    <property type="entry name" value="Calpain large subunit, middle domain (domain III)"/>
    <property type="match status" value="1"/>
</dbReference>
<keyword evidence="13" id="KW-0406">Ion transport</keyword>
<feature type="region of interest" description="Disordered" evidence="18">
    <location>
        <begin position="586"/>
        <end position="700"/>
    </location>
</feature>
<keyword evidence="7 17" id="KW-0378">Hydrolase</keyword>
<dbReference type="FunFam" id="3.90.70.10:FF:000001">
    <property type="entry name" value="Calpain-1 catalytic subunit"/>
    <property type="match status" value="1"/>
</dbReference>
<keyword evidence="4" id="KW-0633">Potassium transport</keyword>